<dbReference type="PANTHER" id="PTHR43451:SF1">
    <property type="entry name" value="ACETYLTRANSFERASE"/>
    <property type="match status" value="1"/>
</dbReference>
<reference evidence="2 3" key="1">
    <citation type="submission" date="2024-08" db="EMBL/GenBank/DDBJ databases">
        <title>Sulfate-reducing bacteria isolated from formation water of the oil field in Kazakhstan and description of Pseudodesulfovibrio sp.</title>
        <authorList>
            <person name="Bidzhieva S.K."/>
            <person name="Tourova T.P."/>
            <person name="Grouzdev D.S."/>
            <person name="Beletsky A.V."/>
            <person name="Sokolova D.S."/>
            <person name="Samigullina S.R."/>
            <person name="Poltaraus A.B."/>
            <person name="Avtukh A.N."/>
            <person name="Tereshina V.M."/>
            <person name="Zhaparov N.S."/>
            <person name="Mardanov A.V."/>
            <person name="Nazina T.N."/>
        </authorList>
    </citation>
    <scope>NUCLEOTIDE SEQUENCE [LARGE SCALE GENOMIC DNA]</scope>
    <source>
        <strain evidence="2 3">9FUS</strain>
    </source>
</reference>
<dbReference type="SUPFAM" id="SSF55729">
    <property type="entry name" value="Acyl-CoA N-acyltransferases (Nat)"/>
    <property type="match status" value="1"/>
</dbReference>
<protein>
    <submittedName>
        <fullName evidence="2">GNAT family N-acetyltransferase</fullName>
        <ecNumber evidence="2">2.3.1.-</ecNumber>
    </submittedName>
</protein>
<proteinExistence type="predicted"/>
<gene>
    <name evidence="2" type="ORF">AB6M95_09220</name>
</gene>
<feature type="domain" description="N-acetyltransferase" evidence="1">
    <location>
        <begin position="5"/>
        <end position="156"/>
    </location>
</feature>
<dbReference type="GO" id="GO:0016746">
    <property type="term" value="F:acyltransferase activity"/>
    <property type="evidence" value="ECO:0007669"/>
    <property type="project" value="UniProtKB-KW"/>
</dbReference>
<dbReference type="Gene3D" id="3.40.630.30">
    <property type="match status" value="1"/>
</dbReference>
<keyword evidence="2" id="KW-0012">Acyltransferase</keyword>
<comment type="caution">
    <text evidence="2">The sequence shown here is derived from an EMBL/GenBank/DDBJ whole genome shotgun (WGS) entry which is preliminary data.</text>
</comment>
<dbReference type="EMBL" id="JBGLYH010000021">
    <property type="protein sequence ID" value="MEZ7196927.1"/>
    <property type="molecule type" value="Genomic_DNA"/>
</dbReference>
<dbReference type="CDD" id="cd04301">
    <property type="entry name" value="NAT_SF"/>
    <property type="match status" value="1"/>
</dbReference>
<dbReference type="InterPro" id="IPR052564">
    <property type="entry name" value="N-acetyltrans/Recomb-assoc"/>
</dbReference>
<name>A0ABV4K1T9_9BACT</name>
<sequence>MPDRIFFEPLAPEREAEALALVRSVFDAMVAPGFSEQGRASFNDYLDRFAFSRREGEGVALAAVRDGILVGVLEVVGGNHVALFFVSPDCQGRGVGKELMHRAVERCGRDDSGPAALTVNASPGSVKTYAGMGFAADGGERERDGIRFVPMTLPLQPL</sequence>
<dbReference type="Pfam" id="PF13673">
    <property type="entry name" value="Acetyltransf_10"/>
    <property type="match status" value="1"/>
</dbReference>
<dbReference type="InterPro" id="IPR000182">
    <property type="entry name" value="GNAT_dom"/>
</dbReference>
<keyword evidence="2" id="KW-0808">Transferase</keyword>
<dbReference type="PROSITE" id="PS51186">
    <property type="entry name" value="GNAT"/>
    <property type="match status" value="1"/>
</dbReference>
<dbReference type="PANTHER" id="PTHR43451">
    <property type="entry name" value="ACETYLTRANSFERASE (GNAT) FAMILY PROTEIN"/>
    <property type="match status" value="1"/>
</dbReference>
<dbReference type="Proteomes" id="UP001568698">
    <property type="component" value="Unassembled WGS sequence"/>
</dbReference>
<organism evidence="2 3">
    <name type="scientific">Pseudodesulfovibrio karagichevae</name>
    <dbReference type="NCBI Taxonomy" id="3239305"/>
    <lineage>
        <taxon>Bacteria</taxon>
        <taxon>Pseudomonadati</taxon>
        <taxon>Thermodesulfobacteriota</taxon>
        <taxon>Desulfovibrionia</taxon>
        <taxon>Desulfovibrionales</taxon>
        <taxon>Desulfovibrionaceae</taxon>
    </lineage>
</organism>
<evidence type="ECO:0000313" key="3">
    <source>
        <dbReference type="Proteomes" id="UP001568698"/>
    </source>
</evidence>
<accession>A0ABV4K1T9</accession>
<dbReference type="InterPro" id="IPR016181">
    <property type="entry name" value="Acyl_CoA_acyltransferase"/>
</dbReference>
<evidence type="ECO:0000313" key="2">
    <source>
        <dbReference type="EMBL" id="MEZ7196927.1"/>
    </source>
</evidence>
<dbReference type="EC" id="2.3.1.-" evidence="2"/>
<evidence type="ECO:0000259" key="1">
    <source>
        <dbReference type="PROSITE" id="PS51186"/>
    </source>
</evidence>
<dbReference type="RefSeq" id="WP_371386444.1">
    <property type="nucleotide sequence ID" value="NZ_JBGLYH010000021.1"/>
</dbReference>
<keyword evidence="3" id="KW-1185">Reference proteome</keyword>